<proteinExistence type="predicted"/>
<dbReference type="AlphaFoldDB" id="A0A8B7NQC3"/>
<dbReference type="Pfam" id="PF14694">
    <property type="entry name" value="LINES_N"/>
    <property type="match status" value="2"/>
</dbReference>
<protein>
    <submittedName>
        <fullName evidence="5">Protein lines isoform X1</fullName>
    </submittedName>
</protein>
<accession>A0A8B7NQC3</accession>
<dbReference type="PANTHER" id="PTHR16057:SF1">
    <property type="entry name" value="PROTEIN LINES HOMOLOG 1"/>
    <property type="match status" value="1"/>
</dbReference>
<feature type="compositionally biased region" description="Low complexity" evidence="1">
    <location>
        <begin position="546"/>
        <end position="567"/>
    </location>
</feature>
<feature type="region of interest" description="Disordered" evidence="1">
    <location>
        <begin position="479"/>
        <end position="503"/>
    </location>
</feature>
<feature type="domain" description="Protein Lines C-terminal" evidence="3">
    <location>
        <begin position="876"/>
        <end position="909"/>
    </location>
</feature>
<dbReference type="InterPro" id="IPR024875">
    <property type="entry name" value="Protein_Lines"/>
</dbReference>
<dbReference type="CTD" id="45325"/>
<keyword evidence="4" id="KW-1185">Reference proteome</keyword>
<evidence type="ECO:0000259" key="2">
    <source>
        <dbReference type="Pfam" id="PF14694"/>
    </source>
</evidence>
<dbReference type="Pfam" id="PF14695">
    <property type="entry name" value="LINES_C"/>
    <property type="match status" value="1"/>
</dbReference>
<feature type="domain" description="Protein Lines N-terminal" evidence="2">
    <location>
        <begin position="213"/>
        <end position="353"/>
    </location>
</feature>
<sequence>MVEPQHKRVKLPAGTYDGSNAGHQCVEDVQKLLKLLYGKCLCSLPLPHIVQILHQCNAHFSVLLSSNQTMQDTDGCLLYASMLSLFFDVALKQRSRSMICSRISEVVKAGADLESHLIEILLSFLASENQYISYTVVRAIVSLLLLFQGDLGAHILKQLVETAQCSENWLLVSHSFDIIRRIIDWRENDEHSHNDSSTPSQPGCTVIKLTPADVDGAHEFKSLVTKTVGYKWRTLVGKCLECLNSTSLTDKIVVVSFLNMWISLISVKNNLKFDDTKLFFNGLDVLVDPLTCADTPLMVWERILHLLNEVLCYGSTLALQEVLDDEPCLLAQRLIRDVNTKHLLDFVPCEQPAEDLPQSYTDTSHDTAVSCRPSRILTPLKAFCEAETGFQSLHIEPQDQFREIFNADFSADQVKDKISDLTIHQCSKCLRSNDCKCLSSSRASDNVQQSFVIPEDASSLAENYIDTNPVTTCERLEGSVTISQSSSNEKISITPPSLDSKFPQTENLEMDELNSRLFHESRTTVHSFDERSSTDNFPINERQRTRSPSQSSLPYSSPSTSKSGTSSAVLGDFMHLSSGLQFLKHSYNNDQQEEECDDKSDISSSSNEVFTYVHKQLSQHTSIVPHKTSKSLDDVEESNILIPSDLSESQISNQMRQISSESPQSTTVDPLSPFVRKNCTLHHLRKLLFRKTVLLVLKSVAVTVKEARGDSSSSSSEDSSPKSATQGSDTEEAEMEIICKSLQEVLAKTDAFVKRHKDYHPNCPIAEWMVKLFSSHDDWMVEAMVCGMDIHSGLANSFRSGGGVINSWLCPHTSFLIFLDTVRFDSSVLLELLISNETCFLLYLLRYLKLVKRSLSSAESLQKAGSNTNINLHAAVQTMFTLRHSLKKLVAKELFPYNIAPILRLLDQCCAQRRIAAIRRC</sequence>
<dbReference type="Proteomes" id="UP000694843">
    <property type="component" value="Unplaced"/>
</dbReference>
<feature type="compositionally biased region" description="Basic and acidic residues" evidence="1">
    <location>
        <begin position="524"/>
        <end position="533"/>
    </location>
</feature>
<evidence type="ECO:0000259" key="3">
    <source>
        <dbReference type="Pfam" id="PF14695"/>
    </source>
</evidence>
<feature type="region of interest" description="Disordered" evidence="1">
    <location>
        <begin position="524"/>
        <end position="567"/>
    </location>
</feature>
<dbReference type="InterPro" id="IPR029415">
    <property type="entry name" value="Lines_C"/>
</dbReference>
<evidence type="ECO:0000256" key="1">
    <source>
        <dbReference type="SAM" id="MobiDB-lite"/>
    </source>
</evidence>
<evidence type="ECO:0000313" key="4">
    <source>
        <dbReference type="Proteomes" id="UP000694843"/>
    </source>
</evidence>
<dbReference type="GeneID" id="108672689"/>
<feature type="compositionally biased region" description="Low complexity" evidence="1">
    <location>
        <begin position="711"/>
        <end position="723"/>
    </location>
</feature>
<dbReference type="KEGG" id="hazt:108672689"/>
<reference evidence="5" key="1">
    <citation type="submission" date="2025-08" db="UniProtKB">
        <authorList>
            <consortium name="RefSeq"/>
        </authorList>
    </citation>
    <scope>IDENTIFICATION</scope>
    <source>
        <tissue evidence="5">Whole organism</tissue>
    </source>
</reference>
<name>A0A8B7NQC3_HYAAZ</name>
<dbReference type="InterPro" id="IPR032794">
    <property type="entry name" value="LINES_N"/>
</dbReference>
<dbReference type="RefSeq" id="XP_018015885.1">
    <property type="nucleotide sequence ID" value="XM_018160396.2"/>
</dbReference>
<organism evidence="4 5">
    <name type="scientific">Hyalella azteca</name>
    <name type="common">Amphipod</name>
    <dbReference type="NCBI Taxonomy" id="294128"/>
    <lineage>
        <taxon>Eukaryota</taxon>
        <taxon>Metazoa</taxon>
        <taxon>Ecdysozoa</taxon>
        <taxon>Arthropoda</taxon>
        <taxon>Crustacea</taxon>
        <taxon>Multicrustacea</taxon>
        <taxon>Malacostraca</taxon>
        <taxon>Eumalacostraca</taxon>
        <taxon>Peracarida</taxon>
        <taxon>Amphipoda</taxon>
        <taxon>Senticaudata</taxon>
        <taxon>Talitrida</taxon>
        <taxon>Talitroidea</taxon>
        <taxon>Hyalellidae</taxon>
        <taxon>Hyalella</taxon>
    </lineage>
</organism>
<dbReference type="PANTHER" id="PTHR16057">
    <property type="entry name" value="WINS1, 2 PROTEIN"/>
    <property type="match status" value="1"/>
</dbReference>
<feature type="compositionally biased region" description="Polar residues" evidence="1">
    <location>
        <begin position="480"/>
        <end position="503"/>
    </location>
</feature>
<dbReference type="OrthoDB" id="8251209at2759"/>
<gene>
    <name evidence="5" type="primary">LOC108672689</name>
</gene>
<feature type="region of interest" description="Disordered" evidence="1">
    <location>
        <begin position="707"/>
        <end position="732"/>
    </location>
</feature>
<feature type="domain" description="Protein Lines N-terminal" evidence="2">
    <location>
        <begin position="686"/>
        <end position="853"/>
    </location>
</feature>
<evidence type="ECO:0000313" key="5">
    <source>
        <dbReference type="RefSeq" id="XP_018015885.1"/>
    </source>
</evidence>